<dbReference type="InterPro" id="IPR054595">
    <property type="entry name" value="DBL_C"/>
</dbReference>
<dbReference type="VEuPathDB" id="PlasmoDB:PRG01_0416100"/>
<dbReference type="InterPro" id="IPR041480">
    <property type="entry name" value="CIDR1_gamma"/>
</dbReference>
<sequence length="2748" mass="312583">MAPVTGVKKKEPIDDKSAKHLFDSIGEKVYKKVHNEDADYRGPLHGHLEQATFEKAPEGQQTPSSPCDLDYEYHTNVTQGYNKENPCLNRSPDRFSYTEGAECDNSKIKDSNGEGGACAPFRRLSLCDQHLEHIDPQKITTHNLLADVCIAAKFEGESIKVYHGKHQLAYPDFKTNICIELARSFADIGDIIRGKDLYRGNNRKRKQLEDNLKNIFEKIYNNLIDDLSKNDGMKVKVTKEEAKKRYGSDSPHFYKLREDWWDANRQQVWDAITCGSAGSTYFRQRACGGKPTDGHCRCNDDKPGEDKANVDPPTFFDYVPQYLRWFEEWAEDFCRKRKHKLENAKKQCRGRNGNEKYCDRYGLDCTKTIYKRSHFVIDNDCTNCLLACDPFRKWMDKQKDQFLKQKELFIKQKEKYQNEISSPVRNKPGISTNYEGYEKHFYDILKDEYKDVEDVNKFLDLLSNESDCQKFIDEGGKIDFKIVDNDFNKNINNKGTFYHSEYCQECPQCGVKYENGTFIKKNENGGDCEGENEEYNCPENVKKHDINFLYSGEGDKGITVKLEQFCSTNGKNDSQDEVWKCCYADSGDSKCKMEKGDAKEKQHRKMMSFNEFFNFWVGHLLNDAAAWRTELTKCLSEDKLKKCEKGCNKNCACFKKWIEKKEKEWKQVKEQFNDQGDLKIFKHYDTLETILEDYYFENIKKAYGELQSIKEMQKMIEENKKKKKEERSKDDVDALDVLFDHELEEAEDCLDIHEDEEEGGGDDECVEESEKIPNNPCSGATHRAMVKNVAADMYRAARQELGRRGGRKALKGNIKEAEFKKKGIGNTLNNVCNITQDHSNANIDTSKNPCNGKATDRFKIGKDWKTGGDINMTVTNAYMPPRRQHICTSNVEHLLPPKGGEFLNVQNGKFNHSFLGDVLLAANYEAKKIKEMYPKNNNKNDNKGICRAIRYSFADIGDIIRGKDMWDNNDANTLQDNLKEIFAKIKGELKDIQTSKYTDNDKYLDLRADWWTANRRQVWRAMKCAIKEGNITKCNGIPMEDYIPQRLRWMTEWAEWYCKYQSQAYDKLENACGTCKGKGQGCTSGEKMCTDCEKQCKEYETKINKWKKQWQPMNIQYITLYGLAQKGSAGKAYPDADNQQMVDFFEQLQKKIKSSALKRPKRSTDRTNTDPTLTSPYFTADRYIHQEIGNVGCNIQTKFCSGGNNYAFEERPPEYKLACGCQSRPAPPKKPEVPPAKVPEVPKEEGKSPCEIIDELFEKPDSLKEACGLKYGPGGKERFTQWYCGGSKSGEKGAICIPPRRRRLYIKKIVDWATKTETESQSQEGGGGKVVGSEVKGGSDGGSNGEVHAQTVSDGENASTSSTSTDNPSQLLRKAFIESAAIETFFLWHRYKKEWDHKNKPQNETLPLGGFGHNDVSVTRTSHRMRHYHGGFGHNDVSAGQGLFSKSRGEMSVATPGIETGGLGPAHTSTVPPPPLGPIPPVLPVPPGLPPGPQIPVRPQPPLLNNGEHATHDNLLNTGKAPGRLGDSSVDNDNPQATLSRGDIPPPFLRQMFYTIADYRDILVGNTPDGIDEVIVSGSSDKTKGDGNRKESDMEKIKTAIEQHLQKQNENNRASGVPKPGQTDNNPTKLRDNWWKNHAPSIWKGMICALTYKENNTEARGQPPVVDEELKKILMKKIESGQDYHYSKVVLKDDDSDTSPMAPGSSSLSGSDSTINNPKLTQFVERPPYFRYLEEWGEEFCFERTKRLKEVKKECEVDDNGSGRKKSQKYSGDGEDCVKIRDQNYDTVPNLEKPSCAKPCTKYRKWIERKRFEFDKQKNAYGKQKEVAQSNSDPKFVQNLSNGYESIKSFLEKLGPCKTNKESGEDKIEFDETSETFKHTKDCDPCSLIGFKCNEGDCSVLTKVKCNRGTINADYIKNEDNFTEPVYMLVSDDNQKEFPEELTSSCAGAGIFEGIRKDVWKCGYFCKSDVCGLKNFTNGIDDKQIILIRALFKRWLEYFFEDYNKIKKKLKPCTKYGNAEEDKCIKGCDQKCKCAEQWVEKKRAEWPIIRNRYIKQYKNDDSEVFEVKSFLEGLQSQIDVTIKKAIGSCPTLDAFQNSTDCAVYANTEKTKSSKKKDVVVCLLDKIQEKAKNCQDHHQNRGEQTEKECQAYSPLPDEEETDENPENMRPNICPPTKQQPEEPEGECKAAESPDEEKKGDEGEQRVPSADTDSPPAGPGEDISPTAPSGDGSSPDPKLNQTEAPKADTKSKTEDAKPPASDEKPRPRPKPTPQVDKNPFNHPYVKPALVTSTLAWSVGIGFVALSYWWLLKVRSMYLYVCVKYKKTKSSVDLLRVLQIPQNDYDIPTLKSSNRYIPYASGKYRGKRYVYIEGDSGTDSGYTDQYSDITSSSESEYEELDINDIYVPGTPKYKTLIEVVLEPSYKNTPSSDIPSDTPSNKFTDKEWNTLKDEFISNMLQNTQNTEPNILHDNVDNNTHPTPSHNKLDQKPFIMSIHDRDRNLLSGEEYNYDMTSNSGNNDLYSGSGLIGDNRDSYSGKNDSLSDNHHPYSGIDLINDALSGNQPIDIYDEILKRKKNELFGTNHVKHTSTHSVSKPTRDDPIHNQINLFHKWLDRHRHMCEKWDKNIKVDILNKLNEEWNKDNNNSGNIPSGENNINKMLNSDVSIQIDMDNPKTTNEFTYVDSNPNLTIPSNPNLVENNINPNHQNQNQVGDTNFVDTPTNPTNVQIEMSVKNTQMMEENYPIGDVWDI</sequence>
<feature type="domain" description="Duffy-antigen binding" evidence="3">
    <location>
        <begin position="1295"/>
        <end position="1400"/>
    </location>
</feature>
<feature type="domain" description="Duffy-antigen binding" evidence="3">
    <location>
        <begin position="116"/>
        <end position="324"/>
    </location>
</feature>
<feature type="compositionally biased region" description="Pro residues" evidence="1">
    <location>
        <begin position="1225"/>
        <end position="1237"/>
    </location>
</feature>
<dbReference type="Pfam" id="PF15447">
    <property type="entry name" value="NTS"/>
    <property type="match status" value="1"/>
</dbReference>
<feature type="region of interest" description="Disordered" evidence="1">
    <location>
        <begin position="1608"/>
        <end position="1632"/>
    </location>
</feature>
<feature type="region of interest" description="Disordered" evidence="1">
    <location>
        <begin position="1694"/>
        <end position="1718"/>
    </location>
</feature>
<feature type="compositionally biased region" description="Basic and acidic residues" evidence="1">
    <location>
        <begin position="2184"/>
        <end position="2203"/>
    </location>
</feature>
<dbReference type="EMBL" id="HG810768">
    <property type="protein sequence ID" value="CDO63592.1"/>
    <property type="molecule type" value="Genomic_DNA"/>
</dbReference>
<dbReference type="GO" id="GO:0016020">
    <property type="term" value="C:membrane"/>
    <property type="evidence" value="ECO:0007669"/>
    <property type="project" value="InterPro"/>
</dbReference>
<feature type="domain" description="Duffy-antigen binding" evidence="3">
    <location>
        <begin position="1529"/>
        <end position="1660"/>
    </location>
</feature>
<feature type="domain" description="Cysteine-rich interdomain region 1 gamma" evidence="6">
    <location>
        <begin position="1924"/>
        <end position="1975"/>
    </location>
</feature>
<feature type="region of interest" description="Disordered" evidence="1">
    <location>
        <begin position="1504"/>
        <end position="1543"/>
    </location>
</feature>
<evidence type="ECO:0000259" key="3">
    <source>
        <dbReference type="Pfam" id="PF05424"/>
    </source>
</evidence>
<feature type="region of interest" description="Disordered" evidence="1">
    <location>
        <begin position="1315"/>
        <end position="1368"/>
    </location>
</feature>
<dbReference type="InterPro" id="IPR029210">
    <property type="entry name" value="PfEMP1_NTS"/>
</dbReference>
<evidence type="ECO:0000313" key="9">
    <source>
        <dbReference type="EMBL" id="CDO63592.1"/>
    </source>
</evidence>
<proteinExistence type="predicted"/>
<reference evidence="9" key="1">
    <citation type="submission" date="2014-01" db="EMBL/GenBank/DDBJ databases">
        <authorList>
            <person name="Aslett M."/>
        </authorList>
    </citation>
    <scope>NUCLEOTIDE SEQUENCE</scope>
    <source>
        <strain evidence="9">CDC</strain>
    </source>
</reference>
<feature type="compositionally biased region" description="Basic and acidic residues" evidence="1">
    <location>
        <begin position="2131"/>
        <end position="2148"/>
    </location>
</feature>
<dbReference type="Gene3D" id="1.20.1310.20">
    <property type="entry name" value="Duffy-antigen binding domain"/>
    <property type="match status" value="3"/>
</dbReference>
<feature type="region of interest" description="Disordered" evidence="1">
    <location>
        <begin position="1753"/>
        <end position="1773"/>
    </location>
</feature>
<evidence type="ECO:0000259" key="6">
    <source>
        <dbReference type="Pfam" id="PF18562"/>
    </source>
</evidence>
<dbReference type="Gene3D" id="1.10.1900.40">
    <property type="entry name" value="Acidic terminal segments, variant surface antigen of PfEMP1"/>
    <property type="match status" value="2"/>
</dbReference>
<feature type="domain" description="PfEMP1 CIDRalpha1" evidence="7">
    <location>
        <begin position="545"/>
        <end position="597"/>
    </location>
</feature>
<evidence type="ECO:0000259" key="7">
    <source>
        <dbReference type="Pfam" id="PF21807"/>
    </source>
</evidence>
<feature type="domain" description="Plasmodium falciparum erythrocyte membrane protein-1 N-terminal segment" evidence="5">
    <location>
        <begin position="17"/>
        <end position="52"/>
    </location>
</feature>
<feature type="region of interest" description="Disordered" evidence="1">
    <location>
        <begin position="755"/>
        <end position="779"/>
    </location>
</feature>
<dbReference type="InterPro" id="IPR042202">
    <property type="entry name" value="Duffy-ag-bd_sf"/>
</dbReference>
<feature type="compositionally biased region" description="Polar residues" evidence="1">
    <location>
        <begin position="1529"/>
        <end position="1539"/>
    </location>
</feature>
<dbReference type="VEuPathDB" id="PlasmoDB:PRG01_0028700"/>
<dbReference type="InterPro" id="IPR008602">
    <property type="entry name" value="Duffy-antigen-binding"/>
</dbReference>
<organism evidence="9 10">
    <name type="scientific">Plasmodium reichenowi</name>
    <dbReference type="NCBI Taxonomy" id="5854"/>
    <lineage>
        <taxon>Eukaryota</taxon>
        <taxon>Sar</taxon>
        <taxon>Alveolata</taxon>
        <taxon>Apicomplexa</taxon>
        <taxon>Aconoidasida</taxon>
        <taxon>Haemosporida</taxon>
        <taxon>Plasmodiidae</taxon>
        <taxon>Plasmodium</taxon>
        <taxon>Plasmodium (Laverania)</taxon>
    </lineage>
</organism>
<feature type="domain" description="Duffy-binding-like" evidence="2">
    <location>
        <begin position="612"/>
        <end position="756"/>
    </location>
</feature>
<dbReference type="SUPFAM" id="SSF140924">
    <property type="entry name" value="Duffy binding domain-like"/>
    <property type="match status" value="5"/>
</dbReference>
<dbReference type="Pfam" id="PF22672">
    <property type="entry name" value="DBL_C"/>
    <property type="match status" value="2"/>
</dbReference>
<dbReference type="Pfam" id="PF21807">
    <property type="entry name" value="PfEMP1_CIDRalpha1_dom"/>
    <property type="match status" value="1"/>
</dbReference>
<evidence type="ECO:0000256" key="1">
    <source>
        <dbReference type="SAM" id="MobiDB-lite"/>
    </source>
</evidence>
<dbReference type="Proteomes" id="UP000027581">
    <property type="component" value="Unassembled WGS sequence"/>
</dbReference>
<evidence type="ECO:0000259" key="5">
    <source>
        <dbReference type="Pfam" id="PF15447"/>
    </source>
</evidence>
<feature type="domain" description="Duffy-antigen binding" evidence="3">
    <location>
        <begin position="877"/>
        <end position="1048"/>
    </location>
</feature>
<feature type="compositionally biased region" description="Basic and acidic residues" evidence="1">
    <location>
        <begin position="38"/>
        <end position="48"/>
    </location>
</feature>
<accession>A0A060RVU5</accession>
<reference evidence="9" key="2">
    <citation type="submission" date="2014-05" db="EMBL/GenBank/DDBJ databases">
        <title>The genome sequences of chimpanzee malaria parasites reveal the path to human adaptation.</title>
        <authorList>
            <person name="Otto T.D."/>
            <person name="Rayner J.C."/>
            <person name="Boehme U."/>
            <person name="Pain A."/>
            <person name="Spottiswoode N."/>
            <person name="Sanders M."/>
            <person name="Quail M."/>
            <person name="Ollomo B."/>
            <person name="Renaud F."/>
            <person name="Thomas A.W."/>
            <person name="Prugnolle F."/>
            <person name="Conway D.J."/>
            <person name="Newbold C."/>
            <person name="Berriman M."/>
        </authorList>
    </citation>
    <scope>NUCLEOTIDE SEQUENCE [LARGE SCALE GENOMIC DNA]</scope>
    <source>
        <strain evidence="9">CDC</strain>
    </source>
</reference>
<dbReference type="FunFam" id="1.10.1900.40:FF:000001">
    <property type="entry name" value="Erythrocyte membrane protein 1"/>
    <property type="match status" value="1"/>
</dbReference>
<dbReference type="Pfam" id="PF18562">
    <property type="entry name" value="CIDR1_gamma"/>
    <property type="match status" value="1"/>
</dbReference>
<dbReference type="Pfam" id="PF15445">
    <property type="entry name" value="ATS"/>
    <property type="match status" value="1"/>
</dbReference>
<dbReference type="Pfam" id="PF05424">
    <property type="entry name" value="Duffy_binding"/>
    <property type="match status" value="4"/>
</dbReference>
<feature type="region of interest" description="Disordered" evidence="1">
    <location>
        <begin position="1154"/>
        <end position="1173"/>
    </location>
</feature>
<dbReference type="GO" id="GO:0046789">
    <property type="term" value="F:host cell surface receptor binding"/>
    <property type="evidence" value="ECO:0007669"/>
    <property type="project" value="InterPro"/>
</dbReference>
<dbReference type="FunFam" id="1.20.58.1930:FF:000001">
    <property type="entry name" value="Erythrocyte membrane protein 1, PfEMP1"/>
    <property type="match status" value="1"/>
</dbReference>
<dbReference type="Gene3D" id="1.20.58.1930">
    <property type="match status" value="2"/>
</dbReference>
<feature type="compositionally biased region" description="Acidic residues" evidence="1">
    <location>
        <begin position="755"/>
        <end position="767"/>
    </location>
</feature>
<dbReference type="InterPro" id="IPR049158">
    <property type="entry name" value="PfEMP1_CIDRalpha1_dom"/>
</dbReference>
<evidence type="ECO:0000259" key="2">
    <source>
        <dbReference type="Pfam" id="PF03011"/>
    </source>
</evidence>
<dbReference type="FunFam" id="1.10.1900.40:FF:000002">
    <property type="entry name" value="Erythrocyte membrane protein 1, PfEMP1"/>
    <property type="match status" value="1"/>
</dbReference>
<protein>
    <submittedName>
        <fullName evidence="9">Erythrocyte membrane protein 1, EMP1</fullName>
    </submittedName>
</protein>
<feature type="region of interest" description="Disordered" evidence="1">
    <location>
        <begin position="1225"/>
        <end position="1245"/>
    </location>
</feature>
<feature type="compositionally biased region" description="Low complexity" evidence="1">
    <location>
        <begin position="1704"/>
        <end position="1713"/>
    </location>
</feature>
<feature type="compositionally biased region" description="Acidic residues" evidence="1">
    <location>
        <begin position="2155"/>
        <end position="2164"/>
    </location>
</feature>
<feature type="domain" description="Duffy-binding-like" evidence="8">
    <location>
        <begin position="1735"/>
        <end position="1881"/>
    </location>
</feature>
<feature type="region of interest" description="Disordered" evidence="1">
    <location>
        <begin position="38"/>
        <end position="66"/>
    </location>
</feature>
<name>A0A060RVU5_PLARE</name>
<gene>
    <name evidence="9" type="primary">VAR</name>
    <name evidence="9" type="ORF">PRCDC_0710400</name>
</gene>
<feature type="domain" description="Duffy-binding-like" evidence="8">
    <location>
        <begin position="328"/>
        <end position="488"/>
    </location>
</feature>
<evidence type="ECO:0000313" key="10">
    <source>
        <dbReference type="Proteomes" id="UP000027581"/>
    </source>
</evidence>
<evidence type="ECO:0000259" key="8">
    <source>
        <dbReference type="Pfam" id="PF22672"/>
    </source>
</evidence>
<feature type="compositionally biased region" description="Polar residues" evidence="1">
    <location>
        <begin position="1350"/>
        <end position="1368"/>
    </location>
</feature>
<dbReference type="Gene3D" id="1.20.58.830">
    <property type="match status" value="3"/>
</dbReference>
<feature type="region of interest" description="Disordered" evidence="1">
    <location>
        <begin position="2131"/>
        <end position="2280"/>
    </location>
</feature>
<dbReference type="VEuPathDB" id="PlasmoDB:PRCDC_0710400"/>
<keyword evidence="10" id="KW-1185">Reference proteome</keyword>
<feature type="domain" description="Plasmodium falciparum erythrocyte membrane protein 1 acidic terminal segment" evidence="4">
    <location>
        <begin position="2291"/>
        <end position="2748"/>
    </location>
</feature>
<dbReference type="Pfam" id="PF03011">
    <property type="entry name" value="PFEMP"/>
    <property type="match status" value="2"/>
</dbReference>
<feature type="compositionally biased region" description="Basic and acidic residues" evidence="1">
    <location>
        <begin position="2243"/>
        <end position="2264"/>
    </location>
</feature>
<dbReference type="InterPro" id="IPR029211">
    <property type="entry name" value="PfEMP1_ATS"/>
</dbReference>
<evidence type="ECO:0000259" key="4">
    <source>
        <dbReference type="Pfam" id="PF15445"/>
    </source>
</evidence>
<dbReference type="InterPro" id="IPR004258">
    <property type="entry name" value="DBL"/>
</dbReference>
<dbReference type="InterPro" id="IPR044932">
    <property type="entry name" value="PfEMP1_ATS_sf"/>
</dbReference>
<feature type="domain" description="Duffy-binding-like" evidence="2">
    <location>
        <begin position="1991"/>
        <end position="2139"/>
    </location>
</feature>